<feature type="transmembrane region" description="Helical" evidence="6">
    <location>
        <begin position="407"/>
        <end position="426"/>
    </location>
</feature>
<evidence type="ECO:0000256" key="2">
    <source>
        <dbReference type="ARBA" id="ARBA00022475"/>
    </source>
</evidence>
<dbReference type="Proteomes" id="UP000284841">
    <property type="component" value="Unassembled WGS sequence"/>
</dbReference>
<proteinExistence type="predicted"/>
<feature type="transmembrane region" description="Helical" evidence="6">
    <location>
        <begin position="40"/>
        <end position="59"/>
    </location>
</feature>
<evidence type="ECO:0000256" key="6">
    <source>
        <dbReference type="SAM" id="Phobius"/>
    </source>
</evidence>
<feature type="transmembrane region" description="Helical" evidence="6">
    <location>
        <begin position="320"/>
        <end position="337"/>
    </location>
</feature>
<feature type="transmembrane region" description="Helical" evidence="6">
    <location>
        <begin position="343"/>
        <end position="364"/>
    </location>
</feature>
<keyword evidence="2" id="KW-1003">Cell membrane</keyword>
<reference evidence="7 8" key="1">
    <citation type="submission" date="2018-08" db="EMBL/GenBank/DDBJ databases">
        <title>A genome reference for cultivated species of the human gut microbiota.</title>
        <authorList>
            <person name="Zou Y."/>
            <person name="Xue W."/>
            <person name="Luo G."/>
        </authorList>
    </citation>
    <scope>NUCLEOTIDE SEQUENCE [LARGE SCALE GENOMIC DNA]</scope>
    <source>
        <strain evidence="7 8">AM07-24</strain>
    </source>
</reference>
<evidence type="ECO:0000313" key="8">
    <source>
        <dbReference type="Proteomes" id="UP000284841"/>
    </source>
</evidence>
<feature type="transmembrane region" description="Helical" evidence="6">
    <location>
        <begin position="384"/>
        <end position="401"/>
    </location>
</feature>
<feature type="transmembrane region" description="Helical" evidence="6">
    <location>
        <begin position="222"/>
        <end position="246"/>
    </location>
</feature>
<keyword evidence="4 6" id="KW-1133">Transmembrane helix</keyword>
<dbReference type="PANTHER" id="PTHR42770:SF7">
    <property type="entry name" value="MEMBRANE PROTEIN"/>
    <property type="match status" value="1"/>
</dbReference>
<feature type="transmembrane region" description="Helical" evidence="6">
    <location>
        <begin position="80"/>
        <end position="107"/>
    </location>
</feature>
<dbReference type="OrthoDB" id="178667at2"/>
<dbReference type="PIRSF" id="PIRSF006060">
    <property type="entry name" value="AA_transporter"/>
    <property type="match status" value="1"/>
</dbReference>
<name>A0A415E0F7_9FIRM</name>
<keyword evidence="5 6" id="KW-0472">Membrane</keyword>
<feature type="transmembrane region" description="Helical" evidence="6">
    <location>
        <begin position="266"/>
        <end position="299"/>
    </location>
</feature>
<evidence type="ECO:0000256" key="4">
    <source>
        <dbReference type="ARBA" id="ARBA00022989"/>
    </source>
</evidence>
<keyword evidence="3 6" id="KW-0812">Transmembrane</keyword>
<feature type="transmembrane region" description="Helical" evidence="6">
    <location>
        <begin position="113"/>
        <end position="138"/>
    </location>
</feature>
<dbReference type="GeneID" id="83002955"/>
<evidence type="ECO:0000256" key="5">
    <source>
        <dbReference type="ARBA" id="ARBA00023136"/>
    </source>
</evidence>
<dbReference type="InterPro" id="IPR050367">
    <property type="entry name" value="APC_superfamily"/>
</dbReference>
<dbReference type="RefSeq" id="WP_067533534.1">
    <property type="nucleotide sequence ID" value="NZ_AP025567.1"/>
</dbReference>
<dbReference type="STRING" id="1776384.GCA_900086585_00544"/>
<feature type="transmembrane region" description="Helical" evidence="6">
    <location>
        <begin position="180"/>
        <end position="201"/>
    </location>
</feature>
<organism evidence="7 8">
    <name type="scientific">Emergencia timonensis</name>
    <dbReference type="NCBI Taxonomy" id="1776384"/>
    <lineage>
        <taxon>Bacteria</taxon>
        <taxon>Bacillati</taxon>
        <taxon>Bacillota</taxon>
        <taxon>Clostridia</taxon>
        <taxon>Peptostreptococcales</taxon>
        <taxon>Anaerovoracaceae</taxon>
        <taxon>Emergencia</taxon>
    </lineage>
</organism>
<comment type="subcellular location">
    <subcellularLocation>
        <location evidence="1">Cell membrane</location>
        <topology evidence="1">Multi-pass membrane protein</topology>
    </subcellularLocation>
</comment>
<dbReference type="Gene3D" id="1.20.1740.10">
    <property type="entry name" value="Amino acid/polyamine transporter I"/>
    <property type="match status" value="1"/>
</dbReference>
<feature type="transmembrane region" description="Helical" evidence="6">
    <location>
        <begin position="150"/>
        <end position="168"/>
    </location>
</feature>
<feature type="transmembrane region" description="Helical" evidence="6">
    <location>
        <begin position="12"/>
        <end position="34"/>
    </location>
</feature>
<protein>
    <submittedName>
        <fullName evidence="7">APC family permease</fullName>
    </submittedName>
</protein>
<evidence type="ECO:0000313" key="7">
    <source>
        <dbReference type="EMBL" id="RHJ87094.1"/>
    </source>
</evidence>
<dbReference type="GO" id="GO:0022857">
    <property type="term" value="F:transmembrane transporter activity"/>
    <property type="evidence" value="ECO:0007669"/>
    <property type="project" value="InterPro"/>
</dbReference>
<keyword evidence="8" id="KW-1185">Reference proteome</keyword>
<sequence>MENGLRKELKLSGMIAMAAGGMIAAWMVEIKYWFELSGPGAVFSLITCAILILPLCFIYSEMTSMMPYAGGQNIWITNAFGWNTGFASCWLIMLLYVMAMPTVAYGIASMLGYIFPVTALQVKIIAAVILVLWFFLTNRELKVLARLQNILFWSTLVISVVASSIFILSGKWHYSNITPWFSNGTAGYTAAIGLLIMKFVGFDLIPQLSEEAKFPKKDLWKAFVGSLGCTVLIYGLAVVAVGGIVSNQWVAETDIVDPRVADILGMHWLGLIIVIMGSLTCITTLSSFWLSASRILYGAAKQHQMSPRFGKLNKQGQPQFANVIVGILSVYFTVFAPDAWINYIYTIYGVAAGAVYMMVTLSFLRTRKLHPDWPRPYKVKAGTLMGVIGIIFCLWVLYSSITAMDIGAWIVLAIYGALGVVLWGYAKYHQKIDPIGWAPVELSPDTVDSGDTNQRDA</sequence>
<evidence type="ECO:0000256" key="1">
    <source>
        <dbReference type="ARBA" id="ARBA00004651"/>
    </source>
</evidence>
<dbReference type="PANTHER" id="PTHR42770">
    <property type="entry name" value="AMINO ACID TRANSPORTER-RELATED"/>
    <property type="match status" value="1"/>
</dbReference>
<comment type="caution">
    <text evidence="7">The sequence shown here is derived from an EMBL/GenBank/DDBJ whole genome shotgun (WGS) entry which is preliminary data.</text>
</comment>
<dbReference type="InterPro" id="IPR002293">
    <property type="entry name" value="AA/rel_permease1"/>
</dbReference>
<accession>A0A415E0F7</accession>
<dbReference type="EMBL" id="QRMS01000003">
    <property type="protein sequence ID" value="RHJ87094.1"/>
    <property type="molecule type" value="Genomic_DNA"/>
</dbReference>
<dbReference type="Pfam" id="PF13520">
    <property type="entry name" value="AA_permease_2"/>
    <property type="match status" value="1"/>
</dbReference>
<dbReference type="AlphaFoldDB" id="A0A415E0F7"/>
<gene>
    <name evidence="7" type="ORF">DW099_10325</name>
</gene>
<dbReference type="GO" id="GO:0005886">
    <property type="term" value="C:plasma membrane"/>
    <property type="evidence" value="ECO:0007669"/>
    <property type="project" value="UniProtKB-SubCell"/>
</dbReference>
<evidence type="ECO:0000256" key="3">
    <source>
        <dbReference type="ARBA" id="ARBA00022692"/>
    </source>
</evidence>